<dbReference type="GO" id="GO:0005634">
    <property type="term" value="C:nucleus"/>
    <property type="evidence" value="ECO:0007669"/>
    <property type="project" value="UniProtKB-SubCell"/>
</dbReference>
<evidence type="ECO:0000256" key="4">
    <source>
        <dbReference type="SAM" id="MobiDB-lite"/>
    </source>
</evidence>
<sequence length="422" mass="48121">MKVPPLNLTPDINRVGMALPFSPDLLWRYPLSLPQSASPSSPMLDVKNQMPTHLGEWLRGFQRRDLFFGGDFEDYENFVFIRVCGLGEIFVWLVDLVFEERVVPFVFLFGFVDLCCAADPRMWSREDVAAFLRWFEREFELPTIDLSKFCMNGKALCMLNKSDLADRAPGAGDILHNTLQFLLRDAPQPLPPPGRLRSAHSGSQSDSEDSTRDSSSPQRSPLPPTSAAGMSTGPNEEPVETGTNGRLLWDFLQQLLNDSQQRYSRYIAWKNRETGVFKIVDPPGLARLWGIQKNHLSMNYDKMSRALRYYYRVNILRKVQGERHCYQFLRNPSELKSIKNISMLRTTPLQSPRAKDAPTPVQPAPMEEEEGPTDLSMASLHHQYHAPPPAPMETTQVQDLSREAHNLSVSIKSEEYLEQSYE</sequence>
<dbReference type="GO" id="GO:0043565">
    <property type="term" value="F:sequence-specific DNA binding"/>
    <property type="evidence" value="ECO:0007669"/>
    <property type="project" value="InterPro"/>
</dbReference>
<dbReference type="PROSITE" id="PS51433">
    <property type="entry name" value="PNT"/>
    <property type="match status" value="1"/>
</dbReference>
<feature type="domain" description="ETS" evidence="5">
    <location>
        <begin position="246"/>
        <end position="329"/>
    </location>
</feature>
<evidence type="ECO:0000313" key="7">
    <source>
        <dbReference type="EMBL" id="ROT62775.1"/>
    </source>
</evidence>
<dbReference type="FunFam" id="1.10.150.50:FF:000061">
    <property type="entry name" value="Ets DNA-binding protein pokkuri"/>
    <property type="match status" value="1"/>
</dbReference>
<dbReference type="SMART" id="SM00413">
    <property type="entry name" value="ETS"/>
    <property type="match status" value="1"/>
</dbReference>
<comment type="caution">
    <text evidence="7">The sequence shown here is derived from an EMBL/GenBank/DDBJ whole genome shotgun (WGS) entry which is preliminary data.</text>
</comment>
<dbReference type="InterPro" id="IPR003118">
    <property type="entry name" value="Pointed_dom"/>
</dbReference>
<evidence type="ECO:0000256" key="3">
    <source>
        <dbReference type="RuleBase" id="RU004019"/>
    </source>
</evidence>
<proteinExistence type="inferred from homology"/>
<accession>A0A3R7QBU0</accession>
<dbReference type="Pfam" id="PF00178">
    <property type="entry name" value="Ets"/>
    <property type="match status" value="1"/>
</dbReference>
<dbReference type="InterPro" id="IPR036390">
    <property type="entry name" value="WH_DNA-bd_sf"/>
</dbReference>
<dbReference type="Gene3D" id="1.10.10.10">
    <property type="entry name" value="Winged helix-like DNA-binding domain superfamily/Winged helix DNA-binding domain"/>
    <property type="match status" value="1"/>
</dbReference>
<name>A0A3R7QBU0_PENVA</name>
<evidence type="ECO:0000259" key="6">
    <source>
        <dbReference type="PROSITE" id="PS51433"/>
    </source>
</evidence>
<dbReference type="SUPFAM" id="SSF46785">
    <property type="entry name" value="Winged helix' DNA-binding domain"/>
    <property type="match status" value="1"/>
</dbReference>
<dbReference type="PROSITE" id="PS00345">
    <property type="entry name" value="ETS_DOMAIN_1"/>
    <property type="match status" value="1"/>
</dbReference>
<dbReference type="SMART" id="SM00251">
    <property type="entry name" value="SAM_PNT"/>
    <property type="match status" value="1"/>
</dbReference>
<feature type="region of interest" description="Disordered" evidence="4">
    <location>
        <begin position="348"/>
        <end position="375"/>
    </location>
</feature>
<dbReference type="GO" id="GO:0000981">
    <property type="term" value="F:DNA-binding transcription factor activity, RNA polymerase II-specific"/>
    <property type="evidence" value="ECO:0007669"/>
    <property type="project" value="TreeGrafter"/>
</dbReference>
<feature type="domain" description="PNT" evidence="6">
    <location>
        <begin position="102"/>
        <end position="186"/>
    </location>
</feature>
<dbReference type="EMBL" id="QCYY01003553">
    <property type="protein sequence ID" value="ROT62775.1"/>
    <property type="molecule type" value="Genomic_DNA"/>
</dbReference>
<dbReference type="InterPro" id="IPR000418">
    <property type="entry name" value="Ets_dom"/>
</dbReference>
<dbReference type="SUPFAM" id="SSF47769">
    <property type="entry name" value="SAM/Pointed domain"/>
    <property type="match status" value="1"/>
</dbReference>
<dbReference type="GO" id="GO:0030154">
    <property type="term" value="P:cell differentiation"/>
    <property type="evidence" value="ECO:0007669"/>
    <property type="project" value="TreeGrafter"/>
</dbReference>
<dbReference type="FunFam" id="1.10.10.10:FF:000516">
    <property type="entry name" value="ets DNA-binding protein pokkuri"/>
    <property type="match status" value="1"/>
</dbReference>
<keyword evidence="2 3" id="KW-0238">DNA-binding</keyword>
<dbReference type="PROSITE" id="PS50061">
    <property type="entry name" value="ETS_DOMAIN_3"/>
    <property type="match status" value="1"/>
</dbReference>
<dbReference type="PANTHER" id="PTHR11849">
    <property type="entry name" value="ETS"/>
    <property type="match status" value="1"/>
</dbReference>
<dbReference type="PROSITE" id="PS00346">
    <property type="entry name" value="ETS_DOMAIN_2"/>
    <property type="match status" value="1"/>
</dbReference>
<protein>
    <recommendedName>
        <fullName evidence="9">Ets DNA-binding protein pokkuri</fullName>
    </recommendedName>
</protein>
<dbReference type="Pfam" id="PF02198">
    <property type="entry name" value="SAM_PNT"/>
    <property type="match status" value="1"/>
</dbReference>
<keyword evidence="3" id="KW-0539">Nucleus</keyword>
<dbReference type="PRINTS" id="PR00454">
    <property type="entry name" value="ETSDOMAIN"/>
</dbReference>
<gene>
    <name evidence="7" type="ORF">C7M84_019358</name>
</gene>
<evidence type="ECO:0000313" key="8">
    <source>
        <dbReference type="Proteomes" id="UP000283509"/>
    </source>
</evidence>
<feature type="region of interest" description="Disordered" evidence="4">
    <location>
        <begin position="192"/>
        <end position="242"/>
    </location>
</feature>
<dbReference type="Proteomes" id="UP000283509">
    <property type="component" value="Unassembled WGS sequence"/>
</dbReference>
<dbReference type="STRING" id="6689.A0A3R7QBU0"/>
<dbReference type="PANTHER" id="PTHR11849:SF201">
    <property type="entry name" value="ETS DNA-BINDING PROTEIN POKKURI"/>
    <property type="match status" value="1"/>
</dbReference>
<dbReference type="Gene3D" id="1.10.150.50">
    <property type="entry name" value="Transcription Factor, Ets-1"/>
    <property type="match status" value="1"/>
</dbReference>
<reference evidence="7 8" key="2">
    <citation type="submission" date="2019-01" db="EMBL/GenBank/DDBJ databases">
        <title>The decoding of complex shrimp genome reveals the adaptation for benthos swimmer, frequently molting mechanism and breeding impact on genome.</title>
        <authorList>
            <person name="Sun Y."/>
            <person name="Gao Y."/>
            <person name="Yu Y."/>
        </authorList>
    </citation>
    <scope>NUCLEOTIDE SEQUENCE [LARGE SCALE GENOMIC DNA]</scope>
    <source>
        <tissue evidence="7">Muscle</tissue>
    </source>
</reference>
<dbReference type="InterPro" id="IPR036388">
    <property type="entry name" value="WH-like_DNA-bd_sf"/>
</dbReference>
<dbReference type="OrthoDB" id="6408625at2759"/>
<dbReference type="InterPro" id="IPR013761">
    <property type="entry name" value="SAM/pointed_sf"/>
</dbReference>
<comment type="similarity">
    <text evidence="1 3">Belongs to the ETS family.</text>
</comment>
<reference evidence="7 8" key="1">
    <citation type="submission" date="2018-04" db="EMBL/GenBank/DDBJ databases">
        <authorList>
            <person name="Zhang X."/>
            <person name="Yuan J."/>
            <person name="Li F."/>
            <person name="Xiang J."/>
        </authorList>
    </citation>
    <scope>NUCLEOTIDE SEQUENCE [LARGE SCALE GENOMIC DNA]</scope>
    <source>
        <tissue evidence="7">Muscle</tissue>
    </source>
</reference>
<evidence type="ECO:0000256" key="1">
    <source>
        <dbReference type="ARBA" id="ARBA00005562"/>
    </source>
</evidence>
<dbReference type="AlphaFoldDB" id="A0A3R7QBU0"/>
<keyword evidence="8" id="KW-1185">Reference proteome</keyword>
<dbReference type="InterPro" id="IPR046328">
    <property type="entry name" value="ETS_fam"/>
</dbReference>
<evidence type="ECO:0008006" key="9">
    <source>
        <dbReference type="Google" id="ProtNLM"/>
    </source>
</evidence>
<comment type="subcellular location">
    <subcellularLocation>
        <location evidence="3">Nucleus</location>
    </subcellularLocation>
</comment>
<evidence type="ECO:0000259" key="5">
    <source>
        <dbReference type="PROSITE" id="PS50061"/>
    </source>
</evidence>
<evidence type="ECO:0000256" key="2">
    <source>
        <dbReference type="ARBA" id="ARBA00023125"/>
    </source>
</evidence>
<organism evidence="7 8">
    <name type="scientific">Penaeus vannamei</name>
    <name type="common">Whiteleg shrimp</name>
    <name type="synonym">Litopenaeus vannamei</name>
    <dbReference type="NCBI Taxonomy" id="6689"/>
    <lineage>
        <taxon>Eukaryota</taxon>
        <taxon>Metazoa</taxon>
        <taxon>Ecdysozoa</taxon>
        <taxon>Arthropoda</taxon>
        <taxon>Crustacea</taxon>
        <taxon>Multicrustacea</taxon>
        <taxon>Malacostraca</taxon>
        <taxon>Eumalacostraca</taxon>
        <taxon>Eucarida</taxon>
        <taxon>Decapoda</taxon>
        <taxon>Dendrobranchiata</taxon>
        <taxon>Penaeoidea</taxon>
        <taxon>Penaeidae</taxon>
        <taxon>Penaeus</taxon>
    </lineage>
</organism>